<feature type="compositionally biased region" description="Basic and acidic residues" evidence="1">
    <location>
        <begin position="129"/>
        <end position="149"/>
    </location>
</feature>
<accession>A0AAY5JWN7</accession>
<proteinExistence type="predicted"/>
<dbReference type="Proteomes" id="UP000265140">
    <property type="component" value="Chromosome 23"/>
</dbReference>
<keyword evidence="2" id="KW-0812">Transmembrane</keyword>
<feature type="region of interest" description="Disordered" evidence="1">
    <location>
        <begin position="102"/>
        <end position="149"/>
    </location>
</feature>
<feature type="signal peptide" evidence="3">
    <location>
        <begin position="1"/>
        <end position="24"/>
    </location>
</feature>
<dbReference type="AlphaFoldDB" id="A0AAY5JWN7"/>
<dbReference type="Ensembl" id="ENSELUT00000089651.1">
    <property type="protein sequence ID" value="ENSELUP00000080884.1"/>
    <property type="gene ID" value="ENSELUG00000044520.1"/>
</dbReference>
<keyword evidence="3" id="KW-0732">Signal</keyword>
<keyword evidence="5" id="KW-1185">Reference proteome</keyword>
<sequence>MGSFRSKCLGNVLCCSFLLSMCETFPNCGIALPGIFNILSPLYSPSQPRVTSREILEKYPVFTLEGKVPAVSRGDDSGEVSSLSGEQRSDWLGPSALRLVQGDSSGPVSWQTESSLAESWSTVGDMDPEDSRSLDNLTEERSEDHYSISDMLHLEQDAEEEDEEMLSEEEDGSLAEVEEELQASVMSVLGGERELAELREEELAGQAVLPSSEVSALPTLKADAEPATSTSDSELPVLLCAGAALVAVVGIVAYGAMAYCRK</sequence>
<reference evidence="4 5" key="1">
    <citation type="submission" date="2020-02" db="EMBL/GenBank/DDBJ databases">
        <title>Esox lucius (northern pike) genome, fEsoLuc1, primary haplotype.</title>
        <authorList>
            <person name="Myers G."/>
            <person name="Karagic N."/>
            <person name="Meyer A."/>
            <person name="Pippel M."/>
            <person name="Reichard M."/>
            <person name="Winkler S."/>
            <person name="Tracey A."/>
            <person name="Sims Y."/>
            <person name="Howe K."/>
            <person name="Rhie A."/>
            <person name="Formenti G."/>
            <person name="Durbin R."/>
            <person name="Fedrigo O."/>
            <person name="Jarvis E.D."/>
        </authorList>
    </citation>
    <scope>NUCLEOTIDE SEQUENCE [LARGE SCALE GENOMIC DNA]</scope>
</reference>
<keyword evidence="2" id="KW-0472">Membrane</keyword>
<evidence type="ECO:0000256" key="3">
    <source>
        <dbReference type="SAM" id="SignalP"/>
    </source>
</evidence>
<feature type="chain" id="PRO_5044308296" description="Bcl-2-like protein 13" evidence="3">
    <location>
        <begin position="25"/>
        <end position="262"/>
    </location>
</feature>
<reference evidence="4" key="3">
    <citation type="submission" date="2025-09" db="UniProtKB">
        <authorList>
            <consortium name="Ensembl"/>
        </authorList>
    </citation>
    <scope>IDENTIFICATION</scope>
</reference>
<organism evidence="4 5">
    <name type="scientific">Esox lucius</name>
    <name type="common">Northern pike</name>
    <dbReference type="NCBI Taxonomy" id="8010"/>
    <lineage>
        <taxon>Eukaryota</taxon>
        <taxon>Metazoa</taxon>
        <taxon>Chordata</taxon>
        <taxon>Craniata</taxon>
        <taxon>Vertebrata</taxon>
        <taxon>Euteleostomi</taxon>
        <taxon>Actinopterygii</taxon>
        <taxon>Neopterygii</taxon>
        <taxon>Teleostei</taxon>
        <taxon>Protacanthopterygii</taxon>
        <taxon>Esociformes</taxon>
        <taxon>Esocidae</taxon>
        <taxon>Esox</taxon>
    </lineage>
</organism>
<dbReference type="GeneTree" id="ENSGT00650000094663"/>
<name>A0AAY5JWN7_ESOLU</name>
<protein>
    <recommendedName>
        <fullName evidence="6">Bcl-2-like protein 13</fullName>
    </recommendedName>
</protein>
<evidence type="ECO:0000313" key="5">
    <source>
        <dbReference type="Proteomes" id="UP000265140"/>
    </source>
</evidence>
<feature type="compositionally biased region" description="Polar residues" evidence="1">
    <location>
        <begin position="102"/>
        <end position="122"/>
    </location>
</feature>
<keyword evidence="2" id="KW-1133">Transmembrane helix</keyword>
<evidence type="ECO:0000256" key="2">
    <source>
        <dbReference type="SAM" id="Phobius"/>
    </source>
</evidence>
<reference evidence="4" key="2">
    <citation type="submission" date="2025-08" db="UniProtKB">
        <authorList>
            <consortium name="Ensembl"/>
        </authorList>
    </citation>
    <scope>IDENTIFICATION</scope>
</reference>
<evidence type="ECO:0000256" key="1">
    <source>
        <dbReference type="SAM" id="MobiDB-lite"/>
    </source>
</evidence>
<feature type="transmembrane region" description="Helical" evidence="2">
    <location>
        <begin position="235"/>
        <end position="260"/>
    </location>
</feature>
<evidence type="ECO:0008006" key="6">
    <source>
        <dbReference type="Google" id="ProtNLM"/>
    </source>
</evidence>
<evidence type="ECO:0000313" key="4">
    <source>
        <dbReference type="Ensembl" id="ENSELUP00000080884.1"/>
    </source>
</evidence>